<dbReference type="Pfam" id="PF00512">
    <property type="entry name" value="HisKA"/>
    <property type="match status" value="1"/>
</dbReference>
<keyword evidence="5 12" id="KW-0597">Phosphoprotein</keyword>
<dbReference type="GO" id="GO:0005524">
    <property type="term" value="F:ATP binding"/>
    <property type="evidence" value="ECO:0007669"/>
    <property type="project" value="UniProtKB-KW"/>
</dbReference>
<reference evidence="18 19" key="1">
    <citation type="submission" date="2016-11" db="EMBL/GenBank/DDBJ databases">
        <title>Draft Genome Sequences of Nine Cyanobacterial Strains from Diverse Habitats.</title>
        <authorList>
            <person name="Zhu T."/>
            <person name="Hou S."/>
            <person name="Lu X."/>
            <person name="Hess W.R."/>
        </authorList>
    </citation>
    <scope>NUCLEOTIDE SEQUENCE [LARGE SCALE GENOMIC DNA]</scope>
    <source>
        <strain evidence="18 19">5.2 s.c.1</strain>
    </source>
</reference>
<organism evidence="18 19">
    <name type="scientific">Chroogloeocystis siderophila 5.2 s.c.1</name>
    <dbReference type="NCBI Taxonomy" id="247279"/>
    <lineage>
        <taxon>Bacteria</taxon>
        <taxon>Bacillati</taxon>
        <taxon>Cyanobacteriota</taxon>
        <taxon>Cyanophyceae</taxon>
        <taxon>Oscillatoriophycideae</taxon>
        <taxon>Chroococcales</taxon>
        <taxon>Chroococcaceae</taxon>
        <taxon>Chroogloeocystis</taxon>
    </lineage>
</organism>
<dbReference type="AlphaFoldDB" id="A0A1U7HFZ0"/>
<dbReference type="SUPFAM" id="SSF52172">
    <property type="entry name" value="CheY-like"/>
    <property type="match status" value="1"/>
</dbReference>
<dbReference type="PROSITE" id="PS50109">
    <property type="entry name" value="HIS_KIN"/>
    <property type="match status" value="1"/>
</dbReference>
<keyword evidence="11 13" id="KW-0472">Membrane</keyword>
<dbReference type="CDD" id="cd16922">
    <property type="entry name" value="HATPase_EvgS-ArcB-TorS-like"/>
    <property type="match status" value="1"/>
</dbReference>
<dbReference type="InterPro" id="IPR003594">
    <property type="entry name" value="HATPase_dom"/>
</dbReference>
<dbReference type="InterPro" id="IPR036097">
    <property type="entry name" value="HisK_dim/P_sf"/>
</dbReference>
<dbReference type="EMBL" id="MRCC01000020">
    <property type="protein sequence ID" value="OKH22448.1"/>
    <property type="molecule type" value="Genomic_DNA"/>
</dbReference>
<dbReference type="InterPro" id="IPR001610">
    <property type="entry name" value="PAC"/>
</dbReference>
<dbReference type="Gene3D" id="3.30.565.10">
    <property type="entry name" value="Histidine kinase-like ATPase, C-terminal domain"/>
    <property type="match status" value="1"/>
</dbReference>
<dbReference type="PROSITE" id="PS50113">
    <property type="entry name" value="PAC"/>
    <property type="match status" value="2"/>
</dbReference>
<dbReference type="GO" id="GO:0005886">
    <property type="term" value="C:plasma membrane"/>
    <property type="evidence" value="ECO:0007669"/>
    <property type="project" value="UniProtKB-SubCell"/>
</dbReference>
<dbReference type="InterPro" id="IPR013656">
    <property type="entry name" value="PAS_4"/>
</dbReference>
<keyword evidence="6" id="KW-0808">Transferase</keyword>
<dbReference type="CDD" id="cd00082">
    <property type="entry name" value="HisKA"/>
    <property type="match status" value="1"/>
</dbReference>
<dbReference type="FunFam" id="3.30.565.10:FF:000023">
    <property type="entry name" value="PAS domain-containing sensor histidine kinase"/>
    <property type="match status" value="1"/>
</dbReference>
<dbReference type="InterPro" id="IPR000014">
    <property type="entry name" value="PAS"/>
</dbReference>
<dbReference type="SMART" id="SM00387">
    <property type="entry name" value="HATPase_c"/>
    <property type="match status" value="1"/>
</dbReference>
<evidence type="ECO:0000259" key="15">
    <source>
        <dbReference type="PROSITE" id="PS50110"/>
    </source>
</evidence>
<evidence type="ECO:0000313" key="18">
    <source>
        <dbReference type="EMBL" id="OKH22448.1"/>
    </source>
</evidence>
<feature type="domain" description="Response regulatory" evidence="15">
    <location>
        <begin position="636"/>
        <end position="754"/>
    </location>
</feature>
<comment type="catalytic activity">
    <reaction evidence="1">
        <text>ATP + protein L-histidine = ADP + protein N-phospho-L-histidine.</text>
        <dbReference type="EC" id="2.7.13.3"/>
    </reaction>
</comment>
<dbReference type="Pfam" id="PF00072">
    <property type="entry name" value="Response_reg"/>
    <property type="match status" value="1"/>
</dbReference>
<dbReference type="RefSeq" id="WP_073551232.1">
    <property type="nucleotide sequence ID" value="NZ_CAWMVK010000013.1"/>
</dbReference>
<dbReference type="SMART" id="SM00086">
    <property type="entry name" value="PAC"/>
    <property type="match status" value="2"/>
</dbReference>
<dbReference type="InterPro" id="IPR035965">
    <property type="entry name" value="PAS-like_dom_sf"/>
</dbReference>
<dbReference type="SUPFAM" id="SSF55785">
    <property type="entry name" value="PYP-like sensor domain (PAS domain)"/>
    <property type="match status" value="2"/>
</dbReference>
<evidence type="ECO:0000259" key="16">
    <source>
        <dbReference type="PROSITE" id="PS50112"/>
    </source>
</evidence>
<evidence type="ECO:0000256" key="1">
    <source>
        <dbReference type="ARBA" id="ARBA00000085"/>
    </source>
</evidence>
<dbReference type="Proteomes" id="UP000185984">
    <property type="component" value="Unassembled WGS sequence"/>
</dbReference>
<dbReference type="SMART" id="SM00448">
    <property type="entry name" value="REC"/>
    <property type="match status" value="1"/>
</dbReference>
<dbReference type="OrthoDB" id="453200at2"/>
<protein>
    <recommendedName>
        <fullName evidence="3">histidine kinase</fullName>
        <ecNumber evidence="3">2.7.13.3</ecNumber>
    </recommendedName>
</protein>
<evidence type="ECO:0000256" key="10">
    <source>
        <dbReference type="ARBA" id="ARBA00023012"/>
    </source>
</evidence>
<dbReference type="InterPro" id="IPR000700">
    <property type="entry name" value="PAS-assoc_C"/>
</dbReference>
<dbReference type="NCBIfam" id="TIGR00229">
    <property type="entry name" value="sensory_box"/>
    <property type="match status" value="2"/>
</dbReference>
<feature type="transmembrane region" description="Helical" evidence="13">
    <location>
        <begin position="53"/>
        <end position="74"/>
    </location>
</feature>
<dbReference type="Pfam" id="PF13426">
    <property type="entry name" value="PAS_9"/>
    <property type="match status" value="1"/>
</dbReference>
<feature type="domain" description="PAS" evidence="16">
    <location>
        <begin position="235"/>
        <end position="314"/>
    </location>
</feature>
<evidence type="ECO:0000256" key="7">
    <source>
        <dbReference type="ARBA" id="ARBA00022741"/>
    </source>
</evidence>
<evidence type="ECO:0000256" key="3">
    <source>
        <dbReference type="ARBA" id="ARBA00012438"/>
    </source>
</evidence>
<keyword evidence="4" id="KW-1003">Cell membrane</keyword>
<dbReference type="CDD" id="cd00130">
    <property type="entry name" value="PAS"/>
    <property type="match status" value="2"/>
</dbReference>
<comment type="caution">
    <text evidence="18">The sequence shown here is derived from an EMBL/GenBank/DDBJ whole genome shotgun (WGS) entry which is preliminary data.</text>
</comment>
<dbReference type="InterPro" id="IPR001789">
    <property type="entry name" value="Sig_transdc_resp-reg_receiver"/>
</dbReference>
<evidence type="ECO:0000256" key="2">
    <source>
        <dbReference type="ARBA" id="ARBA00004236"/>
    </source>
</evidence>
<evidence type="ECO:0000256" key="4">
    <source>
        <dbReference type="ARBA" id="ARBA00022475"/>
    </source>
</evidence>
<evidence type="ECO:0000256" key="9">
    <source>
        <dbReference type="ARBA" id="ARBA00022840"/>
    </source>
</evidence>
<keyword evidence="9" id="KW-0067">ATP-binding</keyword>
<dbReference type="InterPro" id="IPR011006">
    <property type="entry name" value="CheY-like_superfamily"/>
</dbReference>
<keyword evidence="19" id="KW-1185">Reference proteome</keyword>
<evidence type="ECO:0000256" key="13">
    <source>
        <dbReference type="SAM" id="Phobius"/>
    </source>
</evidence>
<evidence type="ECO:0000313" key="19">
    <source>
        <dbReference type="Proteomes" id="UP000185984"/>
    </source>
</evidence>
<proteinExistence type="predicted"/>
<dbReference type="PANTHER" id="PTHR43547:SF2">
    <property type="entry name" value="HYBRID SIGNAL TRANSDUCTION HISTIDINE KINASE C"/>
    <property type="match status" value="1"/>
</dbReference>
<dbReference type="SMART" id="SM00388">
    <property type="entry name" value="HisKA"/>
    <property type="match status" value="1"/>
</dbReference>
<gene>
    <name evidence="18" type="ORF">NIES1031_20015</name>
</gene>
<evidence type="ECO:0000259" key="17">
    <source>
        <dbReference type="PROSITE" id="PS50113"/>
    </source>
</evidence>
<comment type="subcellular location">
    <subcellularLocation>
        <location evidence="2">Cell membrane</location>
    </subcellularLocation>
</comment>
<dbReference type="PROSITE" id="PS50110">
    <property type="entry name" value="RESPONSE_REGULATORY"/>
    <property type="match status" value="1"/>
</dbReference>
<name>A0A1U7HFZ0_9CHRO</name>
<feature type="domain" description="PAS" evidence="16">
    <location>
        <begin position="117"/>
        <end position="187"/>
    </location>
</feature>
<feature type="domain" description="Histidine kinase" evidence="14">
    <location>
        <begin position="394"/>
        <end position="611"/>
    </location>
</feature>
<dbReference type="Pfam" id="PF02518">
    <property type="entry name" value="HATPase_c"/>
    <property type="match status" value="1"/>
</dbReference>
<dbReference type="GO" id="GO:0000155">
    <property type="term" value="F:phosphorelay sensor kinase activity"/>
    <property type="evidence" value="ECO:0007669"/>
    <property type="project" value="InterPro"/>
</dbReference>
<feature type="modified residue" description="4-aspartylphosphate" evidence="12">
    <location>
        <position position="685"/>
    </location>
</feature>
<keyword evidence="13" id="KW-1133">Transmembrane helix</keyword>
<dbReference type="CDD" id="cd17580">
    <property type="entry name" value="REC_2_DhkD-like"/>
    <property type="match status" value="1"/>
</dbReference>
<dbReference type="Gene3D" id="3.30.450.20">
    <property type="entry name" value="PAS domain"/>
    <property type="match status" value="2"/>
</dbReference>
<evidence type="ECO:0000256" key="5">
    <source>
        <dbReference type="ARBA" id="ARBA00022553"/>
    </source>
</evidence>
<sequence>MNFFYPRLGYNLSLLALALVVLIKLTLEPTTLLDFGLVLFLTVLTINSWHNNMAIGLVAIASAAILFWLLNYFLATSLNFWQLASLGVIALPLSIVNLVVNYVEHASAKVSEATVTGVHDINKALETAVECIARIDFQGHYVSVNAAYAHLLGYEPQDLIGKAWEITVHPQDIAKLTATYQQMLTTGKAEAEARGIRQDGSHFYKQVTLIKTSDHQNSFSGHYCFVKDITQRKQSEERLRLLESVVVNANDAIVITEAEPIQAPGPRILYVNEAFTRMTGYTLQEVVGKTPRLLQGPKTDKETLTRIRTTLQQWQSDVFELVNYRKDGSEFWVELSIVPVPDEAGWYTHWISVQRDITQRKEVEAMLARLLLREQQARIATEEASRMKDEFLAVVSHELRTPLNAMLGWSRLLQSRSLNEQTTARALETIERNAQAQAQLIEDLLDISRMMRGKLSLQCCAVNLKNIIEAAIDTIRLAAAAKDIQIQTTYATTRLISGDSDRLQQVVWNLLSNAIKFTPHGGRVEVSLVEQDTYIELSIRDNGQGIDPDFLPHIFEQFRQADSSSSRKQGGLGLGLAIVRNLVELHGGTIIATSQGIGTGATFTVRLPFYRESENDTRDITPDTEFPTKSGIAGLRILIVDDEADARELLTIMLEQAGANVTAVGSVSDALNIIEQLQPDILLSDIGMPGEDGYCLIQKTKHLKTKSGKQIPAAAITAYARVEDQVRALQAGFQTHLPKPIDPAQLIAVVTTLAGRDSC</sequence>
<evidence type="ECO:0000256" key="12">
    <source>
        <dbReference type="PROSITE-ProRule" id="PRU00169"/>
    </source>
</evidence>
<evidence type="ECO:0000256" key="8">
    <source>
        <dbReference type="ARBA" id="ARBA00022777"/>
    </source>
</evidence>
<dbReference type="InterPro" id="IPR005467">
    <property type="entry name" value="His_kinase_dom"/>
</dbReference>
<dbReference type="SUPFAM" id="SSF55874">
    <property type="entry name" value="ATPase domain of HSP90 chaperone/DNA topoisomerase II/histidine kinase"/>
    <property type="match status" value="1"/>
</dbReference>
<dbReference type="STRING" id="247279.NIES1031_20015"/>
<dbReference type="InterPro" id="IPR003661">
    <property type="entry name" value="HisK_dim/P_dom"/>
</dbReference>
<evidence type="ECO:0000259" key="14">
    <source>
        <dbReference type="PROSITE" id="PS50109"/>
    </source>
</evidence>
<keyword evidence="8" id="KW-0418">Kinase</keyword>
<feature type="transmembrane region" description="Helical" evidence="13">
    <location>
        <begin position="12"/>
        <end position="41"/>
    </location>
</feature>
<dbReference type="SUPFAM" id="SSF47384">
    <property type="entry name" value="Homodimeric domain of signal transducing histidine kinase"/>
    <property type="match status" value="1"/>
</dbReference>
<dbReference type="InterPro" id="IPR004358">
    <property type="entry name" value="Sig_transdc_His_kin-like_C"/>
</dbReference>
<keyword evidence="13" id="KW-0812">Transmembrane</keyword>
<feature type="domain" description="PAC" evidence="17">
    <location>
        <begin position="315"/>
        <end position="369"/>
    </location>
</feature>
<dbReference type="Pfam" id="PF08448">
    <property type="entry name" value="PAS_4"/>
    <property type="match status" value="1"/>
</dbReference>
<dbReference type="PROSITE" id="PS50112">
    <property type="entry name" value="PAS"/>
    <property type="match status" value="2"/>
</dbReference>
<dbReference type="Gene3D" id="3.40.50.2300">
    <property type="match status" value="1"/>
</dbReference>
<evidence type="ECO:0000256" key="6">
    <source>
        <dbReference type="ARBA" id="ARBA00022679"/>
    </source>
</evidence>
<feature type="transmembrane region" description="Helical" evidence="13">
    <location>
        <begin position="80"/>
        <end position="100"/>
    </location>
</feature>
<dbReference type="SMART" id="SM00091">
    <property type="entry name" value="PAS"/>
    <property type="match status" value="2"/>
</dbReference>
<keyword evidence="7" id="KW-0547">Nucleotide-binding</keyword>
<accession>A0A1U7HFZ0</accession>
<feature type="domain" description="PAC" evidence="17">
    <location>
        <begin position="189"/>
        <end position="241"/>
    </location>
</feature>
<dbReference type="PANTHER" id="PTHR43547">
    <property type="entry name" value="TWO-COMPONENT HISTIDINE KINASE"/>
    <property type="match status" value="1"/>
</dbReference>
<keyword evidence="10" id="KW-0902">Two-component regulatory system</keyword>
<evidence type="ECO:0000256" key="11">
    <source>
        <dbReference type="ARBA" id="ARBA00023136"/>
    </source>
</evidence>
<dbReference type="PRINTS" id="PR00344">
    <property type="entry name" value="BCTRLSENSOR"/>
</dbReference>
<dbReference type="Gene3D" id="1.10.287.130">
    <property type="match status" value="1"/>
</dbReference>
<dbReference type="EC" id="2.7.13.3" evidence="3"/>
<dbReference type="InterPro" id="IPR036890">
    <property type="entry name" value="HATPase_C_sf"/>
</dbReference>